<evidence type="ECO:0000313" key="4">
    <source>
        <dbReference type="Proteomes" id="UP000886520"/>
    </source>
</evidence>
<evidence type="ECO:0000313" key="3">
    <source>
        <dbReference type="EMBL" id="KAI5064579.1"/>
    </source>
</evidence>
<dbReference type="PROSITE" id="PS51375">
    <property type="entry name" value="PPR"/>
    <property type="match status" value="1"/>
</dbReference>
<protein>
    <recommendedName>
        <fullName evidence="5">Pentatricopeptide repeat-containing protein</fullName>
    </recommendedName>
</protein>
<dbReference type="NCBIfam" id="TIGR00756">
    <property type="entry name" value="PPR"/>
    <property type="match status" value="1"/>
</dbReference>
<sequence length="176" mass="19424">MQHEDSNPNAITFGYALKACRVLENIEEAQELHEKIVRGSLLSDLHVGNALLDMYVSCFLLGKTLEVFKEVSQSGGDVRLSTSLVDMYAKCGMMAKAQEVFNLLSRPNIVAWTSLVGGYIEHEKGEKALQCFNAMQQDGIIHDAPAFVLSMKACGIVKGIENSQELHAKLLEVAYF</sequence>
<dbReference type="InterPro" id="IPR002885">
    <property type="entry name" value="PPR_rpt"/>
</dbReference>
<evidence type="ECO:0000256" key="1">
    <source>
        <dbReference type="ARBA" id="ARBA00022737"/>
    </source>
</evidence>
<evidence type="ECO:0000256" key="2">
    <source>
        <dbReference type="PROSITE-ProRule" id="PRU00708"/>
    </source>
</evidence>
<dbReference type="Pfam" id="PF13041">
    <property type="entry name" value="PPR_2"/>
    <property type="match status" value="1"/>
</dbReference>
<dbReference type="GO" id="GO:0003723">
    <property type="term" value="F:RNA binding"/>
    <property type="evidence" value="ECO:0007669"/>
    <property type="project" value="InterPro"/>
</dbReference>
<reference evidence="3" key="1">
    <citation type="submission" date="2021-01" db="EMBL/GenBank/DDBJ databases">
        <title>Adiantum capillus-veneris genome.</title>
        <authorList>
            <person name="Fang Y."/>
            <person name="Liao Q."/>
        </authorList>
    </citation>
    <scope>NUCLEOTIDE SEQUENCE</scope>
    <source>
        <strain evidence="3">H3</strain>
        <tissue evidence="3">Leaf</tissue>
    </source>
</reference>
<accession>A0A9D4UAR2</accession>
<dbReference type="Pfam" id="PF01535">
    <property type="entry name" value="PPR"/>
    <property type="match status" value="1"/>
</dbReference>
<feature type="repeat" description="PPR" evidence="2">
    <location>
        <begin position="108"/>
        <end position="142"/>
    </location>
</feature>
<dbReference type="InterPro" id="IPR011990">
    <property type="entry name" value="TPR-like_helical_dom_sf"/>
</dbReference>
<dbReference type="PANTHER" id="PTHR47926">
    <property type="entry name" value="PENTATRICOPEPTIDE REPEAT-CONTAINING PROTEIN"/>
    <property type="match status" value="1"/>
</dbReference>
<evidence type="ECO:0008006" key="5">
    <source>
        <dbReference type="Google" id="ProtNLM"/>
    </source>
</evidence>
<proteinExistence type="predicted"/>
<dbReference type="GO" id="GO:0009451">
    <property type="term" value="P:RNA modification"/>
    <property type="evidence" value="ECO:0007669"/>
    <property type="project" value="InterPro"/>
</dbReference>
<gene>
    <name evidence="3" type="ORF">GOP47_0021249</name>
</gene>
<dbReference type="EMBL" id="JABFUD020000020">
    <property type="protein sequence ID" value="KAI5064579.1"/>
    <property type="molecule type" value="Genomic_DNA"/>
</dbReference>
<keyword evidence="1" id="KW-0677">Repeat</keyword>
<dbReference type="Gene3D" id="1.25.40.10">
    <property type="entry name" value="Tetratricopeptide repeat domain"/>
    <property type="match status" value="2"/>
</dbReference>
<dbReference type="AlphaFoldDB" id="A0A9D4UAR2"/>
<name>A0A9D4UAR2_ADICA</name>
<organism evidence="3 4">
    <name type="scientific">Adiantum capillus-veneris</name>
    <name type="common">Maidenhair fern</name>
    <dbReference type="NCBI Taxonomy" id="13818"/>
    <lineage>
        <taxon>Eukaryota</taxon>
        <taxon>Viridiplantae</taxon>
        <taxon>Streptophyta</taxon>
        <taxon>Embryophyta</taxon>
        <taxon>Tracheophyta</taxon>
        <taxon>Polypodiopsida</taxon>
        <taxon>Polypodiidae</taxon>
        <taxon>Polypodiales</taxon>
        <taxon>Pteridineae</taxon>
        <taxon>Pteridaceae</taxon>
        <taxon>Vittarioideae</taxon>
        <taxon>Adiantum</taxon>
    </lineage>
</organism>
<dbReference type="InterPro" id="IPR046960">
    <property type="entry name" value="PPR_At4g14850-like_plant"/>
</dbReference>
<dbReference type="OrthoDB" id="185373at2759"/>
<dbReference type="Proteomes" id="UP000886520">
    <property type="component" value="Chromosome 20"/>
</dbReference>
<comment type="caution">
    <text evidence="3">The sequence shown here is derived from an EMBL/GenBank/DDBJ whole genome shotgun (WGS) entry which is preliminary data.</text>
</comment>
<keyword evidence="4" id="KW-1185">Reference proteome</keyword>